<dbReference type="FunFam" id="3.30.70.270:FF:000001">
    <property type="entry name" value="Diguanylate cyclase domain protein"/>
    <property type="match status" value="1"/>
</dbReference>
<keyword evidence="2" id="KW-0472">Membrane</keyword>
<name>A0A5C8ZEH4_9ACTN</name>
<reference evidence="4 5" key="1">
    <citation type="submission" date="2019-07" db="EMBL/GenBank/DDBJ databases">
        <title>Quadrisphaera sp. strain DD2A genome sequencing and assembly.</title>
        <authorList>
            <person name="Kim I."/>
        </authorList>
    </citation>
    <scope>NUCLEOTIDE SEQUENCE [LARGE SCALE GENOMIC DNA]</scope>
    <source>
        <strain evidence="4 5">DD2A</strain>
    </source>
</reference>
<dbReference type="OrthoDB" id="23692at2"/>
<dbReference type="Proteomes" id="UP000321234">
    <property type="component" value="Unassembled WGS sequence"/>
</dbReference>
<keyword evidence="2" id="KW-1133">Transmembrane helix</keyword>
<organism evidence="4 5">
    <name type="scientific">Quadrisphaera setariae</name>
    <dbReference type="NCBI Taxonomy" id="2593304"/>
    <lineage>
        <taxon>Bacteria</taxon>
        <taxon>Bacillati</taxon>
        <taxon>Actinomycetota</taxon>
        <taxon>Actinomycetes</taxon>
        <taxon>Kineosporiales</taxon>
        <taxon>Kineosporiaceae</taxon>
        <taxon>Quadrisphaera</taxon>
    </lineage>
</organism>
<feature type="transmembrane region" description="Helical" evidence="2">
    <location>
        <begin position="53"/>
        <end position="71"/>
    </location>
</feature>
<dbReference type="RefSeq" id="WP_147927147.1">
    <property type="nucleotide sequence ID" value="NZ_VKAC01000008.1"/>
</dbReference>
<dbReference type="Pfam" id="PF00990">
    <property type="entry name" value="GGDEF"/>
    <property type="match status" value="1"/>
</dbReference>
<gene>
    <name evidence="4" type="ORF">FMM08_14890</name>
</gene>
<dbReference type="GO" id="GO:1902201">
    <property type="term" value="P:negative regulation of bacterial-type flagellum-dependent cell motility"/>
    <property type="evidence" value="ECO:0007669"/>
    <property type="project" value="TreeGrafter"/>
</dbReference>
<keyword evidence="2" id="KW-0812">Transmembrane</keyword>
<dbReference type="CDD" id="cd01949">
    <property type="entry name" value="GGDEF"/>
    <property type="match status" value="1"/>
</dbReference>
<feature type="transmembrane region" description="Helical" evidence="2">
    <location>
        <begin position="125"/>
        <end position="143"/>
    </location>
</feature>
<dbReference type="PANTHER" id="PTHR45138">
    <property type="entry name" value="REGULATORY COMPONENTS OF SENSORY TRANSDUCTION SYSTEM"/>
    <property type="match status" value="1"/>
</dbReference>
<dbReference type="EMBL" id="VKAC01000008">
    <property type="protein sequence ID" value="TXR55571.1"/>
    <property type="molecule type" value="Genomic_DNA"/>
</dbReference>
<keyword evidence="5" id="KW-1185">Reference proteome</keyword>
<dbReference type="SMART" id="SM00267">
    <property type="entry name" value="GGDEF"/>
    <property type="match status" value="1"/>
</dbReference>
<dbReference type="PROSITE" id="PS50887">
    <property type="entry name" value="GGDEF"/>
    <property type="match status" value="1"/>
</dbReference>
<evidence type="ECO:0000256" key="1">
    <source>
        <dbReference type="SAM" id="MobiDB-lite"/>
    </source>
</evidence>
<dbReference type="PANTHER" id="PTHR45138:SF9">
    <property type="entry name" value="DIGUANYLATE CYCLASE DGCM-RELATED"/>
    <property type="match status" value="1"/>
</dbReference>
<accession>A0A5C8ZEH4</accession>
<feature type="compositionally biased region" description="Low complexity" evidence="1">
    <location>
        <begin position="380"/>
        <end position="389"/>
    </location>
</feature>
<feature type="domain" description="GGDEF" evidence="3">
    <location>
        <begin position="216"/>
        <end position="362"/>
    </location>
</feature>
<protein>
    <submittedName>
        <fullName evidence="4">GGDEF domain-containing protein</fullName>
    </submittedName>
</protein>
<evidence type="ECO:0000259" key="3">
    <source>
        <dbReference type="PROSITE" id="PS50887"/>
    </source>
</evidence>
<evidence type="ECO:0000313" key="4">
    <source>
        <dbReference type="EMBL" id="TXR55571.1"/>
    </source>
</evidence>
<dbReference type="GO" id="GO:0043709">
    <property type="term" value="P:cell adhesion involved in single-species biofilm formation"/>
    <property type="evidence" value="ECO:0007669"/>
    <property type="project" value="TreeGrafter"/>
</dbReference>
<dbReference type="InterPro" id="IPR043128">
    <property type="entry name" value="Rev_trsase/Diguanyl_cyclase"/>
</dbReference>
<dbReference type="AlphaFoldDB" id="A0A5C8ZEH4"/>
<sequence>MRWPRAARQLSARFEWRTAVLAVLCLVVATALLDASSLPASSSPVHAAHRGELLAVAAVWLLLALAMLVRGELRGHEPTAVLVLAIILIGTYGSVVPDDHWRWQCITTLTVLTALTRMHHSGRGVVALVAGAQVASLLLLLQLDLHGAYLAYNASVVVALVAVPAVVVSAMASALDRAKADAERAARTDVLTGLLNRRALVDDVPPLVRRCAEQGSRVAVMLLDLDHFKRVNDTWGHTAGDRLLLATTGAVRAELRSCDLLARWGGEELLVVTRVEDVEQLVATAERVRRSVASLLVADLPPVTVSIGTAAASEGALAQVLAQGDGWRVAARELVGGLVDQADEALYAAKAAGRDRVQHHRGAFPVPEARRPADGVRDVTTTSSGASARRTPRGARVDP</sequence>
<feature type="transmembrane region" description="Helical" evidence="2">
    <location>
        <begin position="78"/>
        <end position="95"/>
    </location>
</feature>
<dbReference type="GO" id="GO:0052621">
    <property type="term" value="F:diguanylate cyclase activity"/>
    <property type="evidence" value="ECO:0007669"/>
    <property type="project" value="TreeGrafter"/>
</dbReference>
<evidence type="ECO:0000256" key="2">
    <source>
        <dbReference type="SAM" id="Phobius"/>
    </source>
</evidence>
<feature type="transmembrane region" description="Helical" evidence="2">
    <location>
        <begin position="149"/>
        <end position="175"/>
    </location>
</feature>
<comment type="caution">
    <text evidence="4">The sequence shown here is derived from an EMBL/GenBank/DDBJ whole genome shotgun (WGS) entry which is preliminary data.</text>
</comment>
<dbReference type="SUPFAM" id="SSF55073">
    <property type="entry name" value="Nucleotide cyclase"/>
    <property type="match status" value="1"/>
</dbReference>
<feature type="region of interest" description="Disordered" evidence="1">
    <location>
        <begin position="357"/>
        <end position="399"/>
    </location>
</feature>
<dbReference type="InterPro" id="IPR000160">
    <property type="entry name" value="GGDEF_dom"/>
</dbReference>
<evidence type="ECO:0000313" key="5">
    <source>
        <dbReference type="Proteomes" id="UP000321234"/>
    </source>
</evidence>
<dbReference type="InterPro" id="IPR029787">
    <property type="entry name" value="Nucleotide_cyclase"/>
</dbReference>
<dbReference type="Gene3D" id="3.30.70.270">
    <property type="match status" value="1"/>
</dbReference>
<dbReference type="InterPro" id="IPR050469">
    <property type="entry name" value="Diguanylate_Cyclase"/>
</dbReference>
<feature type="compositionally biased region" description="Basic and acidic residues" evidence="1">
    <location>
        <begin position="368"/>
        <end position="377"/>
    </location>
</feature>
<dbReference type="GO" id="GO:0005886">
    <property type="term" value="C:plasma membrane"/>
    <property type="evidence" value="ECO:0007669"/>
    <property type="project" value="TreeGrafter"/>
</dbReference>
<dbReference type="NCBIfam" id="TIGR00254">
    <property type="entry name" value="GGDEF"/>
    <property type="match status" value="1"/>
</dbReference>
<proteinExistence type="predicted"/>